<name>A0AAE3H0T3_9BACT</name>
<dbReference type="Proteomes" id="UP001204144">
    <property type="component" value="Unassembled WGS sequence"/>
</dbReference>
<evidence type="ECO:0000313" key="2">
    <source>
        <dbReference type="Proteomes" id="UP001204144"/>
    </source>
</evidence>
<accession>A0AAE3H0T3</accession>
<sequence>MTNKWNVAEIKNTSQAFAEVVCEEYFKTKENINGSEIIGLTEVKQLNLFILKELFEKWQMEISRLKSPYFNYAEPEVQKALDDFMNILSRHIQVNGENFKGILETSVKKTISLFSDPKAFFVEEMRNLTDFKLTADWLTKNGKFFKDYNWVLRELLSKLNGVSFIYANEAIDFINQFFDDNRIEDHSKELADISKIAGENQPAAPATNPYQSFFDSIEEYKMAKPQMIAKEPEVITPTVVVEEKDEPITEMRLTQVQEKIETVITENPVTRTIEKETTVTLHESMQMTSENSSLSDFHQKRKIDSIKGNISLNQKFLFINNLFGSDSSVFNGAIEELESCNSFSEAKEQMIKKYLPKYKWDLNSPEAEEFFDILKRRYN</sequence>
<dbReference type="EMBL" id="RJUF01000012">
    <property type="protein sequence ID" value="MCP9762633.1"/>
    <property type="molecule type" value="Genomic_DNA"/>
</dbReference>
<organism evidence="1 2">
    <name type="scientific">Lacihabitans soyangensis</name>
    <dbReference type="NCBI Taxonomy" id="869394"/>
    <lineage>
        <taxon>Bacteria</taxon>
        <taxon>Pseudomonadati</taxon>
        <taxon>Bacteroidota</taxon>
        <taxon>Cytophagia</taxon>
        <taxon>Cytophagales</taxon>
        <taxon>Leadbetterellaceae</taxon>
        <taxon>Lacihabitans</taxon>
    </lineage>
</organism>
<protein>
    <submittedName>
        <fullName evidence="1">Uncharacterized protein</fullName>
    </submittedName>
</protein>
<proteinExistence type="predicted"/>
<reference evidence="1 2" key="1">
    <citation type="submission" date="2018-11" db="EMBL/GenBank/DDBJ databases">
        <title>Novel bacteria species description.</title>
        <authorList>
            <person name="Han J.-H."/>
        </authorList>
    </citation>
    <scope>NUCLEOTIDE SEQUENCE [LARGE SCALE GENOMIC DNA]</scope>
    <source>
        <strain evidence="1 2">KCTC23259</strain>
    </source>
</reference>
<gene>
    <name evidence="1" type="ORF">EGI31_06670</name>
</gene>
<evidence type="ECO:0000313" key="1">
    <source>
        <dbReference type="EMBL" id="MCP9762633.1"/>
    </source>
</evidence>
<dbReference type="RefSeq" id="WP_255036404.1">
    <property type="nucleotide sequence ID" value="NZ_RJUF01000012.1"/>
</dbReference>
<keyword evidence="2" id="KW-1185">Reference proteome</keyword>
<dbReference type="AlphaFoldDB" id="A0AAE3H0T3"/>
<comment type="caution">
    <text evidence="1">The sequence shown here is derived from an EMBL/GenBank/DDBJ whole genome shotgun (WGS) entry which is preliminary data.</text>
</comment>